<name>D8MW21_ERWBE</name>
<keyword evidence="3" id="KW-0378">Hydrolase</keyword>
<evidence type="ECO:0000259" key="2">
    <source>
        <dbReference type="Pfam" id="PF04909"/>
    </source>
</evidence>
<dbReference type="Proteomes" id="UP000008793">
    <property type="component" value="Chromosome"/>
</dbReference>
<feature type="domain" description="Amidohydrolase-related" evidence="2">
    <location>
        <begin position="5"/>
        <end position="277"/>
    </location>
</feature>
<dbReference type="SUPFAM" id="SSF51556">
    <property type="entry name" value="Metallo-dependent hydrolases"/>
    <property type="match status" value="1"/>
</dbReference>
<dbReference type="PANTHER" id="PTHR43569:SF2">
    <property type="entry name" value="AMIDOHYDROLASE-RELATED DOMAIN-CONTAINING PROTEIN"/>
    <property type="match status" value="1"/>
</dbReference>
<organism evidence="4">
    <name type="scientific">Erwinia billingiae (strain Eb661)</name>
    <dbReference type="NCBI Taxonomy" id="634500"/>
    <lineage>
        <taxon>Bacteria</taxon>
        <taxon>Pseudomonadati</taxon>
        <taxon>Pseudomonadota</taxon>
        <taxon>Gammaproteobacteria</taxon>
        <taxon>Enterobacterales</taxon>
        <taxon>Erwiniaceae</taxon>
        <taxon>Erwinia</taxon>
    </lineage>
</organism>
<keyword evidence="4" id="KW-1185">Reference proteome</keyword>
<dbReference type="InterPro" id="IPR032466">
    <property type="entry name" value="Metal_Hydrolase"/>
</dbReference>
<dbReference type="InterPro" id="IPR006680">
    <property type="entry name" value="Amidohydro-rel"/>
</dbReference>
<accession>D8MW21</accession>
<dbReference type="GeneID" id="90513461"/>
<dbReference type="EMBL" id="FP236843">
    <property type="protein sequence ID" value="CAX61028.1"/>
    <property type="molecule type" value="Genomic_DNA"/>
</dbReference>
<dbReference type="HOGENOM" id="CLU_044590_3_0_6"/>
<reference evidence="3 4" key="1">
    <citation type="journal article" date="2010" name="BMC Genomics">
        <title>Genome comparison of the epiphytic bacteria Erwinia billingiae and E. tasmaniensis with the pear pathogen E. pyrifoliae.</title>
        <authorList>
            <person name="Kube M."/>
            <person name="Migdoll A.M."/>
            <person name="Gehring I."/>
            <person name="Heitmann K."/>
            <person name="Mayer Y."/>
            <person name="Kuhl H."/>
            <person name="Knaust F."/>
            <person name="Geider K."/>
            <person name="Reinhardt R."/>
        </authorList>
    </citation>
    <scope>NUCLEOTIDE SEQUENCE [LARGE SCALE GENOMIC DNA]</scope>
    <source>
        <strain evidence="3 4">Eb661</strain>
    </source>
</reference>
<dbReference type="GO" id="GO:0016787">
    <property type="term" value="F:hydrolase activity"/>
    <property type="evidence" value="ECO:0007669"/>
    <property type="project" value="UniProtKB-KW"/>
</dbReference>
<gene>
    <name evidence="3" type="ordered locus">EbC_34970</name>
</gene>
<dbReference type="Gene3D" id="3.20.20.140">
    <property type="entry name" value="Metal-dependent hydrolases"/>
    <property type="match status" value="1"/>
</dbReference>
<dbReference type="eggNOG" id="COG3618">
    <property type="taxonomic scope" value="Bacteria"/>
</dbReference>
<comment type="similarity">
    <text evidence="1">Belongs to the metallo-dependent hydrolases superfamily.</text>
</comment>
<evidence type="ECO:0000313" key="3">
    <source>
        <dbReference type="EMBL" id="CAX61028.1"/>
    </source>
</evidence>
<dbReference type="RefSeq" id="WP_013203512.1">
    <property type="nucleotide sequence ID" value="NC_014306.1"/>
</dbReference>
<dbReference type="KEGG" id="ebi:EbC_34970"/>
<dbReference type="AlphaFoldDB" id="D8MW21"/>
<dbReference type="Pfam" id="PF04909">
    <property type="entry name" value="Amidohydro_2"/>
    <property type="match status" value="1"/>
</dbReference>
<sequence length="282" mass="31200">MTLRIDAHQHFWRYQPQEYGWIGDGMARLKQDFLPRQLAPELSAQGIDGSVLVQARQSLQETRGLLDLAGRSPEVKAVVGWIDLQQGDLTPQLAECEHRVLLRGFRHLIQDEADPAGWMAQPSVQLAMQQLQRKEYVWDLLVTHRHLAEATAFAARHDGHLMVLDHLGKPDLAAGAKSWARQIAPLAALPHVSCKLSGLLTEPRPAGYGIDDLLPFIDAALEAFGSDRVLAGSDWPVCLLAGEYADAWQLIQRAIVPLSASEQDAISGGNACRIYRIEDVEV</sequence>
<evidence type="ECO:0000256" key="1">
    <source>
        <dbReference type="ARBA" id="ARBA00038310"/>
    </source>
</evidence>
<dbReference type="InterPro" id="IPR052350">
    <property type="entry name" value="Metallo-dep_Lactonases"/>
</dbReference>
<proteinExistence type="inferred from homology"/>
<dbReference type="PANTHER" id="PTHR43569">
    <property type="entry name" value="AMIDOHYDROLASE"/>
    <property type="match status" value="1"/>
</dbReference>
<protein>
    <submittedName>
        <fullName evidence="3">Amidohydrolase 2</fullName>
    </submittedName>
</protein>
<evidence type="ECO:0000313" key="4">
    <source>
        <dbReference type="Proteomes" id="UP000008793"/>
    </source>
</evidence>
<dbReference type="STRING" id="634500.EbC_34970"/>